<dbReference type="OrthoDB" id="6107607at2759"/>
<proteinExistence type="predicted"/>
<evidence type="ECO:0000313" key="1">
    <source>
        <dbReference type="EMBL" id="GCB78499.1"/>
    </source>
</evidence>
<feature type="non-terminal residue" evidence="1">
    <location>
        <position position="54"/>
    </location>
</feature>
<keyword evidence="2" id="KW-1185">Reference proteome</keyword>
<dbReference type="InterPro" id="IPR013783">
    <property type="entry name" value="Ig-like_fold"/>
</dbReference>
<reference evidence="1 2" key="1">
    <citation type="journal article" date="2018" name="Nat. Ecol. Evol.">
        <title>Shark genomes provide insights into elasmobranch evolution and the origin of vertebrates.</title>
        <authorList>
            <person name="Hara Y"/>
            <person name="Yamaguchi K"/>
            <person name="Onimaru K"/>
            <person name="Kadota M"/>
            <person name="Koyanagi M"/>
            <person name="Keeley SD"/>
            <person name="Tatsumi K"/>
            <person name="Tanaka K"/>
            <person name="Motone F"/>
            <person name="Kageyama Y"/>
            <person name="Nozu R"/>
            <person name="Adachi N"/>
            <person name="Nishimura O"/>
            <person name="Nakagawa R"/>
            <person name="Tanegashima C"/>
            <person name="Kiyatake I"/>
            <person name="Matsumoto R"/>
            <person name="Murakumo K"/>
            <person name="Nishida K"/>
            <person name="Terakita A"/>
            <person name="Kuratani S"/>
            <person name="Sato K"/>
            <person name="Hyodo S Kuraku.S."/>
        </authorList>
    </citation>
    <scope>NUCLEOTIDE SEQUENCE [LARGE SCALE GENOMIC DNA]</scope>
</reference>
<evidence type="ECO:0008006" key="3">
    <source>
        <dbReference type="Google" id="ProtNLM"/>
    </source>
</evidence>
<gene>
    <name evidence="1" type="ORF">scyTo_0021209</name>
</gene>
<dbReference type="AlphaFoldDB" id="A0A401PZB6"/>
<evidence type="ECO:0000313" key="2">
    <source>
        <dbReference type="Proteomes" id="UP000288216"/>
    </source>
</evidence>
<dbReference type="Gene3D" id="2.60.40.10">
    <property type="entry name" value="Immunoglobulins"/>
    <property type="match status" value="1"/>
</dbReference>
<protein>
    <recommendedName>
        <fullName evidence="3">Fibronectin type-III domain-containing protein</fullName>
    </recommendedName>
</protein>
<dbReference type="EMBL" id="BFAA01018376">
    <property type="protein sequence ID" value="GCB78499.1"/>
    <property type="molecule type" value="Genomic_DNA"/>
</dbReference>
<dbReference type="SUPFAM" id="SSF49265">
    <property type="entry name" value="Fibronectin type III"/>
    <property type="match status" value="1"/>
</dbReference>
<dbReference type="Proteomes" id="UP000288216">
    <property type="component" value="Unassembled WGS sequence"/>
</dbReference>
<organism evidence="1 2">
    <name type="scientific">Scyliorhinus torazame</name>
    <name type="common">Cloudy catshark</name>
    <name type="synonym">Catulus torazame</name>
    <dbReference type="NCBI Taxonomy" id="75743"/>
    <lineage>
        <taxon>Eukaryota</taxon>
        <taxon>Metazoa</taxon>
        <taxon>Chordata</taxon>
        <taxon>Craniata</taxon>
        <taxon>Vertebrata</taxon>
        <taxon>Chondrichthyes</taxon>
        <taxon>Elasmobranchii</taxon>
        <taxon>Galeomorphii</taxon>
        <taxon>Galeoidea</taxon>
        <taxon>Carcharhiniformes</taxon>
        <taxon>Scyliorhinidae</taxon>
        <taxon>Scyliorhinus</taxon>
    </lineage>
</organism>
<name>A0A401PZB6_SCYTO</name>
<comment type="caution">
    <text evidence="1">The sequence shown here is derived from an EMBL/GenBank/DDBJ whole genome shotgun (WGS) entry which is preliminary data.</text>
</comment>
<dbReference type="InterPro" id="IPR036116">
    <property type="entry name" value="FN3_sf"/>
</dbReference>
<sequence length="54" mass="6422">MEWFTVYEHYRRAQCSVSELVVGNEYFFRVFTENMCGLSDEACQSKDSVYIQKP</sequence>
<dbReference type="STRING" id="75743.A0A401PZB6"/>
<accession>A0A401PZB6</accession>